<dbReference type="AlphaFoldDB" id="A0A8C8AMY8"/>
<proteinExistence type="inferred from homology"/>
<sequence length="349" mass="38876">MFPRPSPRSCDTFVALPPAAAGGRVVFGKNSDRPADEVQEIVHVPAAAHPPGAALECTYIKIEQVEKTHAVVLSRPSWLWGAEMGANEHGVCIGNEAVWGREEICDDEALLGMDLVRLGLERADTAEKALTVIVDLLEKYGQGGNCMESHMAFTYHNSFLIADRKEAWVLETSGKYWAAEKVEGSITPEIMMEILRDKESGINMEGGFMTTGSMVSVLPQQPNLPCIHFFTGTPDPARSVFKPFIFVPNITQLLKTSSPTFGHDDPVKKQPRFQNKPDRRHELYKKHESAAVVMETIEGQGKEMLKEIQQLEKQKISEMESILQNGCLDINQMVNLFSQCVDEELKIYS</sequence>
<organism evidence="2 3">
    <name type="scientific">Otus sunia</name>
    <name type="common">Oriental scops-owl</name>
    <dbReference type="NCBI Taxonomy" id="257818"/>
    <lineage>
        <taxon>Eukaryota</taxon>
        <taxon>Metazoa</taxon>
        <taxon>Chordata</taxon>
        <taxon>Craniata</taxon>
        <taxon>Vertebrata</taxon>
        <taxon>Euteleostomi</taxon>
        <taxon>Archelosauria</taxon>
        <taxon>Archosauria</taxon>
        <taxon>Dinosauria</taxon>
        <taxon>Saurischia</taxon>
        <taxon>Theropoda</taxon>
        <taxon>Coelurosauria</taxon>
        <taxon>Aves</taxon>
        <taxon>Neognathae</taxon>
        <taxon>Neoaves</taxon>
        <taxon>Telluraves</taxon>
        <taxon>Strigiformes</taxon>
        <taxon>Strigidae</taxon>
        <taxon>Otus</taxon>
    </lineage>
</organism>
<accession>A0A8C8AMY8</accession>
<dbReference type="PANTHER" id="PTHR12994">
    <property type="entry name" value="SECERNIN"/>
    <property type="match status" value="1"/>
</dbReference>
<reference evidence="2" key="2">
    <citation type="submission" date="2025-09" db="UniProtKB">
        <authorList>
            <consortium name="Ensembl"/>
        </authorList>
    </citation>
    <scope>IDENTIFICATION</scope>
</reference>
<dbReference type="PANTHER" id="PTHR12994:SF18">
    <property type="entry name" value="SECERNIN-3"/>
    <property type="match status" value="1"/>
</dbReference>
<reference evidence="2" key="1">
    <citation type="submission" date="2025-08" db="UniProtKB">
        <authorList>
            <consortium name="Ensembl"/>
        </authorList>
    </citation>
    <scope>IDENTIFICATION</scope>
</reference>
<dbReference type="GO" id="GO:0006508">
    <property type="term" value="P:proteolysis"/>
    <property type="evidence" value="ECO:0007669"/>
    <property type="project" value="InterPro"/>
</dbReference>
<evidence type="ECO:0000313" key="2">
    <source>
        <dbReference type="Ensembl" id="ENSOSUP00000007418.1"/>
    </source>
</evidence>
<evidence type="ECO:0000313" key="3">
    <source>
        <dbReference type="Proteomes" id="UP000694552"/>
    </source>
</evidence>
<protein>
    <submittedName>
        <fullName evidence="2">Secernin 3</fullName>
    </submittedName>
</protein>
<dbReference type="Gene3D" id="3.60.60.10">
    <property type="entry name" value="Penicillin V Acylase, Chain A"/>
    <property type="match status" value="1"/>
</dbReference>
<dbReference type="Pfam" id="PF03577">
    <property type="entry name" value="Peptidase_C69"/>
    <property type="match status" value="1"/>
</dbReference>
<dbReference type="GO" id="GO:0016805">
    <property type="term" value="F:dipeptidase activity"/>
    <property type="evidence" value="ECO:0007669"/>
    <property type="project" value="InterPro"/>
</dbReference>
<name>A0A8C8AMY8_9STRI</name>
<evidence type="ECO:0000256" key="1">
    <source>
        <dbReference type="ARBA" id="ARBA00005705"/>
    </source>
</evidence>
<dbReference type="GO" id="GO:0070004">
    <property type="term" value="F:cysteine-type exopeptidase activity"/>
    <property type="evidence" value="ECO:0007669"/>
    <property type="project" value="InterPro"/>
</dbReference>
<dbReference type="Proteomes" id="UP000694552">
    <property type="component" value="Unplaced"/>
</dbReference>
<comment type="similarity">
    <text evidence="1">Belongs to the peptidase C69 family. Secernin subfamily.</text>
</comment>
<dbReference type="InterPro" id="IPR005322">
    <property type="entry name" value="Peptidase_C69"/>
</dbReference>
<dbReference type="Ensembl" id="ENSOSUT00000007709.1">
    <property type="protein sequence ID" value="ENSOSUP00000007418.1"/>
    <property type="gene ID" value="ENSOSUG00000005506.1"/>
</dbReference>
<keyword evidence="3" id="KW-1185">Reference proteome</keyword>